<dbReference type="Proteomes" id="UP000559027">
    <property type="component" value="Unassembled WGS sequence"/>
</dbReference>
<protein>
    <submittedName>
        <fullName evidence="1">Uncharacterized protein</fullName>
    </submittedName>
</protein>
<keyword evidence="2" id="KW-1185">Reference proteome</keyword>
<dbReference type="EMBL" id="JAACJO010000014">
    <property type="protein sequence ID" value="KAF5350690.1"/>
    <property type="molecule type" value="Genomic_DNA"/>
</dbReference>
<reference evidence="1 2" key="1">
    <citation type="journal article" date="2020" name="ISME J.">
        <title>Uncovering the hidden diversity of litter-decomposition mechanisms in mushroom-forming fungi.</title>
        <authorList>
            <person name="Floudas D."/>
            <person name="Bentzer J."/>
            <person name="Ahren D."/>
            <person name="Johansson T."/>
            <person name="Persson P."/>
            <person name="Tunlid A."/>
        </authorList>
    </citation>
    <scope>NUCLEOTIDE SEQUENCE [LARGE SCALE GENOMIC DNA]</scope>
    <source>
        <strain evidence="1 2">CBS 146.42</strain>
    </source>
</reference>
<evidence type="ECO:0000313" key="1">
    <source>
        <dbReference type="EMBL" id="KAF5350690.1"/>
    </source>
</evidence>
<comment type="caution">
    <text evidence="1">The sequence shown here is derived from an EMBL/GenBank/DDBJ whole genome shotgun (WGS) entry which is preliminary data.</text>
</comment>
<dbReference type="OrthoDB" id="10389231at2759"/>
<name>A0A8H5CZ66_9AGAR</name>
<evidence type="ECO:0000313" key="2">
    <source>
        <dbReference type="Proteomes" id="UP000559027"/>
    </source>
</evidence>
<dbReference type="AlphaFoldDB" id="A0A8H5CZ66"/>
<organism evidence="1 2">
    <name type="scientific">Leucocoprinus leucothites</name>
    <dbReference type="NCBI Taxonomy" id="201217"/>
    <lineage>
        <taxon>Eukaryota</taxon>
        <taxon>Fungi</taxon>
        <taxon>Dikarya</taxon>
        <taxon>Basidiomycota</taxon>
        <taxon>Agaricomycotina</taxon>
        <taxon>Agaricomycetes</taxon>
        <taxon>Agaricomycetidae</taxon>
        <taxon>Agaricales</taxon>
        <taxon>Agaricineae</taxon>
        <taxon>Agaricaceae</taxon>
        <taxon>Leucocoprinus</taxon>
    </lineage>
</organism>
<gene>
    <name evidence="1" type="ORF">D9756_008500</name>
</gene>
<proteinExistence type="predicted"/>
<accession>A0A8H5CZ66</accession>
<sequence>MGAPTNGQTAHDAFPHSYIRDNGYRLSPGEEQIICTVYQKTPAENRENLRSSLMSYIDWRCSTLEDGHRQVDRSAGPGSLHLCTHMDKSSHGLDKEILSEFSTILENDGITRLDLLWDMRPYRKWFDATPGTFTIETAA</sequence>